<dbReference type="GO" id="GO:0004180">
    <property type="term" value="F:carboxypeptidase activity"/>
    <property type="evidence" value="ECO:0007669"/>
    <property type="project" value="UniProtKB-KW"/>
</dbReference>
<dbReference type="AlphaFoldDB" id="A0A0K8RLP2"/>
<dbReference type="Gene3D" id="3.40.50.1820">
    <property type="entry name" value="alpha/beta hydrolase"/>
    <property type="match status" value="1"/>
</dbReference>
<proteinExistence type="evidence at transcript level"/>
<evidence type="ECO:0000256" key="1">
    <source>
        <dbReference type="ARBA" id="ARBA00022670"/>
    </source>
</evidence>
<reference evidence="4" key="1">
    <citation type="submission" date="2012-12" db="EMBL/GenBank/DDBJ databases">
        <title>Identification and characterization of a phenylalanine ammonia-lyase gene family in Isatis indigotica Fort.</title>
        <authorList>
            <person name="Liu Q."/>
            <person name="Chen J."/>
            <person name="Zhou X."/>
            <person name="Di P."/>
            <person name="Xiao Y."/>
            <person name="Xuan H."/>
            <person name="Zhang L."/>
            <person name="Chen W."/>
        </authorList>
    </citation>
    <scope>NUCLEOTIDE SEQUENCE</scope>
    <source>
        <tissue evidence="4">Salivary gland</tissue>
    </source>
</reference>
<protein>
    <submittedName>
        <fullName evidence="4">Putative lysosomal pro-x carboxypeptidase</fullName>
    </submittedName>
</protein>
<keyword evidence="1" id="KW-0645">Protease</keyword>
<accession>A0A0K8RLP2</accession>
<dbReference type="GO" id="GO:0043535">
    <property type="term" value="P:regulation of blood vessel endothelial cell migration"/>
    <property type="evidence" value="ECO:0007669"/>
    <property type="project" value="TreeGrafter"/>
</dbReference>
<keyword evidence="4" id="KW-0121">Carboxypeptidase</keyword>
<sequence length="111" mass="13165">MSEIATRSLGTLGWSYQACTEMVMPFCTNGIDDMFEPHLWDWKEFSDDCFKQWGVKPRPSWITTMYGGKNISSHTNIIFRYILKKNENMHPCKNLHINVHRSNVHSRKKWK</sequence>
<name>A0A0K8RLP2_IXORI</name>
<organism evidence="4">
    <name type="scientific">Ixodes ricinus</name>
    <name type="common">Common tick</name>
    <name type="synonym">Acarus ricinus</name>
    <dbReference type="NCBI Taxonomy" id="34613"/>
    <lineage>
        <taxon>Eukaryota</taxon>
        <taxon>Metazoa</taxon>
        <taxon>Ecdysozoa</taxon>
        <taxon>Arthropoda</taxon>
        <taxon>Chelicerata</taxon>
        <taxon>Arachnida</taxon>
        <taxon>Acari</taxon>
        <taxon>Parasitiformes</taxon>
        <taxon>Ixodida</taxon>
        <taxon>Ixodoidea</taxon>
        <taxon>Ixodidae</taxon>
        <taxon>Ixodinae</taxon>
        <taxon>Ixodes</taxon>
    </lineage>
</organism>
<dbReference type="PANTHER" id="PTHR11010">
    <property type="entry name" value="PROTEASE S28 PRO-X CARBOXYPEPTIDASE-RELATED"/>
    <property type="match status" value="1"/>
</dbReference>
<evidence type="ECO:0000256" key="3">
    <source>
        <dbReference type="ARBA" id="ARBA00022801"/>
    </source>
</evidence>
<dbReference type="EMBL" id="GADI01001798">
    <property type="protein sequence ID" value="JAA72010.1"/>
    <property type="molecule type" value="mRNA"/>
</dbReference>
<keyword evidence="3" id="KW-0378">Hydrolase</keyword>
<dbReference type="GO" id="GO:0006508">
    <property type="term" value="P:proteolysis"/>
    <property type="evidence" value="ECO:0007669"/>
    <property type="project" value="UniProtKB-KW"/>
</dbReference>
<dbReference type="PANTHER" id="PTHR11010:SF38">
    <property type="entry name" value="LYSOSOMAL PRO-X CARBOXYPEPTIDASE"/>
    <property type="match status" value="1"/>
</dbReference>
<dbReference type="GO" id="GO:0008239">
    <property type="term" value="F:dipeptidyl-peptidase activity"/>
    <property type="evidence" value="ECO:0007669"/>
    <property type="project" value="TreeGrafter"/>
</dbReference>
<dbReference type="GO" id="GO:0003085">
    <property type="term" value="P:negative regulation of systemic arterial blood pressure"/>
    <property type="evidence" value="ECO:0007669"/>
    <property type="project" value="TreeGrafter"/>
</dbReference>
<dbReference type="InterPro" id="IPR029058">
    <property type="entry name" value="AB_hydrolase_fold"/>
</dbReference>
<evidence type="ECO:0000256" key="2">
    <source>
        <dbReference type="ARBA" id="ARBA00022729"/>
    </source>
</evidence>
<evidence type="ECO:0000313" key="4">
    <source>
        <dbReference type="EMBL" id="JAA72010.1"/>
    </source>
</evidence>
<keyword evidence="2" id="KW-0732">Signal</keyword>